<feature type="region of interest" description="Disordered" evidence="1">
    <location>
        <begin position="289"/>
        <end position="318"/>
    </location>
</feature>
<accession>A0A077WTW4</accession>
<reference evidence="2" key="1">
    <citation type="journal article" date="2014" name="Genome Announc.">
        <title>De novo whole-genome sequence and genome annotation of Lichtheimia ramosa.</title>
        <authorList>
            <person name="Linde J."/>
            <person name="Schwartze V."/>
            <person name="Binder U."/>
            <person name="Lass-Florl C."/>
            <person name="Voigt K."/>
            <person name="Horn F."/>
        </authorList>
    </citation>
    <scope>NUCLEOTIDE SEQUENCE</scope>
    <source>
        <strain evidence="2">JMRC FSU:6197</strain>
    </source>
</reference>
<gene>
    <name evidence="2" type="ORF">LRAMOSA02789</name>
</gene>
<protein>
    <submittedName>
        <fullName evidence="2">Uncharacterized protein</fullName>
    </submittedName>
</protein>
<feature type="region of interest" description="Disordered" evidence="1">
    <location>
        <begin position="240"/>
        <end position="273"/>
    </location>
</feature>
<feature type="region of interest" description="Disordered" evidence="1">
    <location>
        <begin position="136"/>
        <end position="216"/>
    </location>
</feature>
<dbReference type="AlphaFoldDB" id="A0A077WTW4"/>
<dbReference type="EMBL" id="LK023335">
    <property type="protein sequence ID" value="CDS10112.1"/>
    <property type="molecule type" value="Genomic_DNA"/>
</dbReference>
<feature type="compositionally biased region" description="Basic and acidic residues" evidence="1">
    <location>
        <begin position="141"/>
        <end position="216"/>
    </location>
</feature>
<evidence type="ECO:0000256" key="1">
    <source>
        <dbReference type="SAM" id="MobiDB-lite"/>
    </source>
</evidence>
<dbReference type="OrthoDB" id="2273765at2759"/>
<feature type="region of interest" description="Disordered" evidence="1">
    <location>
        <begin position="385"/>
        <end position="408"/>
    </location>
</feature>
<organism evidence="2">
    <name type="scientific">Lichtheimia ramosa</name>
    <dbReference type="NCBI Taxonomy" id="688394"/>
    <lineage>
        <taxon>Eukaryota</taxon>
        <taxon>Fungi</taxon>
        <taxon>Fungi incertae sedis</taxon>
        <taxon>Mucoromycota</taxon>
        <taxon>Mucoromycotina</taxon>
        <taxon>Mucoromycetes</taxon>
        <taxon>Mucorales</taxon>
        <taxon>Lichtheimiaceae</taxon>
        <taxon>Lichtheimia</taxon>
    </lineage>
</organism>
<name>A0A077WTW4_9FUNG</name>
<sequence>MEDQVASPVTPRTNARRRIRIRPLKKPVHIDDVDIIPDPSSELWISPTGMSNDTPVHMRTPSPVIIGTPSTGNRLRAHFNTPERLGTRVPFADRLKQVVDTDDDYLKMHSFLPVKNNHPTTQKATVEHDNHASLKQSLQENDSHQQTIEKEQQQDKENHQQHQEQEQQQHKEKQDQQDNECHQQNTEKEDLQHIEKKDQQHIEKEDQQNEANQDRVSYKVVHRKDLRLMDVEVVLPIDTCSAGSSDKEPNEDNDEIPLLPPPDQELSDLIQDIEDDWTVYDTPLSGTGSFTSKKHGSTKSSSHQCTVSSAASSGDPVFTSLSASDKWIVKKKPRPLIATTTSTKSSSPNSRLQHHLKASSSQRRSKQVEALQVSERIAKVLEKRKRPIRPSKCQWKKRKRSHFRVQPY</sequence>
<proteinExistence type="predicted"/>
<evidence type="ECO:0000313" key="2">
    <source>
        <dbReference type="EMBL" id="CDS10112.1"/>
    </source>
</evidence>
<feature type="region of interest" description="Disordered" evidence="1">
    <location>
        <begin position="335"/>
        <end position="370"/>
    </location>
</feature>